<dbReference type="AlphaFoldDB" id="A0A559J0Y6"/>
<dbReference type="SMART" id="SM00382">
    <property type="entry name" value="AAA"/>
    <property type="match status" value="1"/>
</dbReference>
<dbReference type="InterPro" id="IPR003439">
    <property type="entry name" value="ABC_transporter-like_ATP-bd"/>
</dbReference>
<evidence type="ECO:0000256" key="7">
    <source>
        <dbReference type="SAM" id="Phobius"/>
    </source>
</evidence>
<proteinExistence type="predicted"/>
<dbReference type="GO" id="GO:0016887">
    <property type="term" value="F:ATP hydrolysis activity"/>
    <property type="evidence" value="ECO:0007669"/>
    <property type="project" value="InterPro"/>
</dbReference>
<evidence type="ECO:0000256" key="2">
    <source>
        <dbReference type="ARBA" id="ARBA00022692"/>
    </source>
</evidence>
<keyword evidence="2 7" id="KW-0812">Transmembrane</keyword>
<evidence type="ECO:0000256" key="5">
    <source>
        <dbReference type="ARBA" id="ARBA00022989"/>
    </source>
</evidence>
<organism evidence="10 11">
    <name type="scientific">Paenibacillus agilis</name>
    <dbReference type="NCBI Taxonomy" id="3020863"/>
    <lineage>
        <taxon>Bacteria</taxon>
        <taxon>Bacillati</taxon>
        <taxon>Bacillota</taxon>
        <taxon>Bacilli</taxon>
        <taxon>Bacillales</taxon>
        <taxon>Paenibacillaceae</taxon>
        <taxon>Paenibacillus</taxon>
    </lineage>
</organism>
<name>A0A559J0Y6_9BACL</name>
<keyword evidence="4 10" id="KW-0067">ATP-binding</keyword>
<feature type="transmembrane region" description="Helical" evidence="7">
    <location>
        <begin position="64"/>
        <end position="87"/>
    </location>
</feature>
<dbReference type="SUPFAM" id="SSF52540">
    <property type="entry name" value="P-loop containing nucleoside triphosphate hydrolases"/>
    <property type="match status" value="1"/>
</dbReference>
<keyword evidence="3" id="KW-0547">Nucleotide-binding</keyword>
<dbReference type="SUPFAM" id="SSF90123">
    <property type="entry name" value="ABC transporter transmembrane region"/>
    <property type="match status" value="1"/>
</dbReference>
<dbReference type="InterPro" id="IPR011527">
    <property type="entry name" value="ABC1_TM_dom"/>
</dbReference>
<evidence type="ECO:0000259" key="9">
    <source>
        <dbReference type="PROSITE" id="PS50929"/>
    </source>
</evidence>
<evidence type="ECO:0000256" key="6">
    <source>
        <dbReference type="ARBA" id="ARBA00023136"/>
    </source>
</evidence>
<keyword evidence="5 7" id="KW-1133">Transmembrane helix</keyword>
<dbReference type="GO" id="GO:0005886">
    <property type="term" value="C:plasma membrane"/>
    <property type="evidence" value="ECO:0007669"/>
    <property type="project" value="UniProtKB-SubCell"/>
</dbReference>
<sequence length="565" mass="65014">MLWNNQKYRIHIVSFLKHYLNNVKRYVVGLFLLSIISVMVTFLPPVIYRIFIDDIIVGGQFSKFFSVVLIGYLGIQLVKTISSYLHLYCNNRLSYHLLFNIKSKIFSDFVRKDLNGACDDSIANVKMNIEDDTAFIRGFVEKQIIHYIISAISILISCSLLFSISWKLAVIAVLMIPLTLYFDLFISNKEKNIVELNRKNDEQMISWFYASLSGWKEIKALNLEKYEKRKYVRFLNKFAKLHTLRIQFFVIRSLVMPWVKDKFVMQLLLYFIGGLFVIQSDLTIGLLVMFIQYNTVLADSVKELSTADGELRNQKSIIDRVIKLLTQKTLQRQSTKWRKKTTIELSNVSFRYPDQGRLILNNINLTIQPGDRVVISGKSGEGKSTLLKMITGMIEPVEGSVAIAGISIQNINKRSLYKKLGYVMQETSLFHMTIREYFLFIKPHATEEEITMACKKAQIYNDIQLMSDKLDSNMGEGGSKLSGGQKQRIILAGQLLKDAEIIVLDEATKHLDQQTEDLLYTALNELSQDKIIIYITHRKSVVPFGNRFLYVKDGNVIENALLMNT</sequence>
<dbReference type="CDD" id="cd07346">
    <property type="entry name" value="ABC_6TM_exporters"/>
    <property type="match status" value="1"/>
</dbReference>
<dbReference type="GO" id="GO:0015421">
    <property type="term" value="F:ABC-type oligopeptide transporter activity"/>
    <property type="evidence" value="ECO:0007669"/>
    <property type="project" value="TreeGrafter"/>
</dbReference>
<dbReference type="Proteomes" id="UP000318102">
    <property type="component" value="Unassembled WGS sequence"/>
</dbReference>
<evidence type="ECO:0000256" key="3">
    <source>
        <dbReference type="ARBA" id="ARBA00022741"/>
    </source>
</evidence>
<comment type="caution">
    <text evidence="10">The sequence shown here is derived from an EMBL/GenBank/DDBJ whole genome shotgun (WGS) entry which is preliminary data.</text>
</comment>
<dbReference type="RefSeq" id="WP_144990156.1">
    <property type="nucleotide sequence ID" value="NZ_VNJK01000001.1"/>
</dbReference>
<comment type="subcellular location">
    <subcellularLocation>
        <location evidence="1">Cell membrane</location>
        <topology evidence="1">Multi-pass membrane protein</topology>
    </subcellularLocation>
</comment>
<dbReference type="PROSITE" id="PS00211">
    <property type="entry name" value="ABC_TRANSPORTER_1"/>
    <property type="match status" value="1"/>
</dbReference>
<keyword evidence="6 7" id="KW-0472">Membrane</keyword>
<dbReference type="InterPro" id="IPR039421">
    <property type="entry name" value="Type_1_exporter"/>
</dbReference>
<dbReference type="InterPro" id="IPR017871">
    <property type="entry name" value="ABC_transporter-like_CS"/>
</dbReference>
<dbReference type="PANTHER" id="PTHR43394">
    <property type="entry name" value="ATP-DEPENDENT PERMEASE MDL1, MITOCHONDRIAL"/>
    <property type="match status" value="1"/>
</dbReference>
<evidence type="ECO:0000259" key="8">
    <source>
        <dbReference type="PROSITE" id="PS50893"/>
    </source>
</evidence>
<feature type="transmembrane region" description="Helical" evidence="7">
    <location>
        <begin position="144"/>
        <end position="162"/>
    </location>
</feature>
<evidence type="ECO:0000256" key="1">
    <source>
        <dbReference type="ARBA" id="ARBA00004651"/>
    </source>
</evidence>
<dbReference type="PROSITE" id="PS50929">
    <property type="entry name" value="ABC_TM1F"/>
    <property type="match status" value="1"/>
</dbReference>
<gene>
    <name evidence="10" type="ORF">FPZ44_11140</name>
</gene>
<reference evidence="10 11" key="1">
    <citation type="submission" date="2019-07" db="EMBL/GenBank/DDBJ databases">
        <authorList>
            <person name="Kim J."/>
        </authorList>
    </citation>
    <scope>NUCLEOTIDE SEQUENCE [LARGE SCALE GENOMIC DNA]</scope>
    <source>
        <strain evidence="10 11">N4</strain>
    </source>
</reference>
<feature type="transmembrane region" description="Helical" evidence="7">
    <location>
        <begin position="267"/>
        <end position="291"/>
    </location>
</feature>
<dbReference type="PANTHER" id="PTHR43394:SF1">
    <property type="entry name" value="ATP-BINDING CASSETTE SUB-FAMILY B MEMBER 10, MITOCHONDRIAL"/>
    <property type="match status" value="1"/>
</dbReference>
<dbReference type="InterPro" id="IPR003593">
    <property type="entry name" value="AAA+_ATPase"/>
</dbReference>
<evidence type="ECO:0000256" key="4">
    <source>
        <dbReference type="ARBA" id="ARBA00022840"/>
    </source>
</evidence>
<accession>A0A559J0Y6</accession>
<feature type="domain" description="ABC transmembrane type-1" evidence="9">
    <location>
        <begin position="28"/>
        <end position="307"/>
    </location>
</feature>
<keyword evidence="11" id="KW-1185">Reference proteome</keyword>
<evidence type="ECO:0000313" key="11">
    <source>
        <dbReference type="Proteomes" id="UP000318102"/>
    </source>
</evidence>
<dbReference type="OrthoDB" id="9762778at2"/>
<feature type="domain" description="ABC transporter" evidence="8">
    <location>
        <begin position="343"/>
        <end position="565"/>
    </location>
</feature>
<dbReference type="PROSITE" id="PS50893">
    <property type="entry name" value="ABC_TRANSPORTER_2"/>
    <property type="match status" value="1"/>
</dbReference>
<dbReference type="GO" id="GO:0005524">
    <property type="term" value="F:ATP binding"/>
    <property type="evidence" value="ECO:0007669"/>
    <property type="project" value="UniProtKB-KW"/>
</dbReference>
<dbReference type="Gene3D" id="3.40.50.300">
    <property type="entry name" value="P-loop containing nucleotide triphosphate hydrolases"/>
    <property type="match status" value="1"/>
</dbReference>
<dbReference type="Gene3D" id="1.20.1560.10">
    <property type="entry name" value="ABC transporter type 1, transmembrane domain"/>
    <property type="match status" value="1"/>
</dbReference>
<dbReference type="Pfam" id="PF00005">
    <property type="entry name" value="ABC_tran"/>
    <property type="match status" value="1"/>
</dbReference>
<protein>
    <submittedName>
        <fullName evidence="10">ABC transporter ATP-binding protein</fullName>
    </submittedName>
</protein>
<dbReference type="EMBL" id="VNJK01000001">
    <property type="protein sequence ID" value="TVX93559.1"/>
    <property type="molecule type" value="Genomic_DNA"/>
</dbReference>
<evidence type="ECO:0000313" key="10">
    <source>
        <dbReference type="EMBL" id="TVX93559.1"/>
    </source>
</evidence>
<dbReference type="InterPro" id="IPR036640">
    <property type="entry name" value="ABC1_TM_sf"/>
</dbReference>
<dbReference type="Pfam" id="PF00664">
    <property type="entry name" value="ABC_membrane"/>
    <property type="match status" value="1"/>
</dbReference>
<feature type="transmembrane region" description="Helical" evidence="7">
    <location>
        <begin position="168"/>
        <end position="186"/>
    </location>
</feature>
<feature type="transmembrane region" description="Helical" evidence="7">
    <location>
        <begin position="26"/>
        <end position="52"/>
    </location>
</feature>
<dbReference type="InterPro" id="IPR027417">
    <property type="entry name" value="P-loop_NTPase"/>
</dbReference>